<evidence type="ECO:0000256" key="4">
    <source>
        <dbReference type="ARBA" id="ARBA00011738"/>
    </source>
</evidence>
<keyword evidence="16" id="KW-1185">Reference proteome</keyword>
<evidence type="ECO:0000256" key="1">
    <source>
        <dbReference type="ARBA" id="ARBA00000297"/>
    </source>
</evidence>
<evidence type="ECO:0000256" key="10">
    <source>
        <dbReference type="ARBA" id="ARBA00023004"/>
    </source>
</evidence>
<evidence type="ECO:0000256" key="11">
    <source>
        <dbReference type="ARBA" id="ARBA00023239"/>
    </source>
</evidence>
<dbReference type="SUPFAM" id="SSF63411">
    <property type="entry name" value="LuxS/MPP-like metallohydrolase"/>
    <property type="match status" value="1"/>
</dbReference>
<proteinExistence type="inferred from homology"/>
<comment type="catalytic activity">
    <reaction evidence="1">
        <text>S-(5-deoxy-D-ribos-5-yl)-L-homocysteine = (S)-4,5-dihydroxypentane-2,3-dione + L-homocysteine</text>
        <dbReference type="Rhea" id="RHEA:17753"/>
        <dbReference type="ChEBI" id="CHEBI:29484"/>
        <dbReference type="ChEBI" id="CHEBI:58195"/>
        <dbReference type="ChEBI" id="CHEBI:58199"/>
        <dbReference type="EC" id="4.4.1.21"/>
    </reaction>
</comment>
<evidence type="ECO:0000256" key="13">
    <source>
        <dbReference type="ARBA" id="ARBA00030600"/>
    </source>
</evidence>
<evidence type="ECO:0000256" key="6">
    <source>
        <dbReference type="ARBA" id="ARBA00015130"/>
    </source>
</evidence>
<name>A0AA43RHY4_9ACTN</name>
<dbReference type="InterPro" id="IPR011249">
    <property type="entry name" value="Metalloenz_LuxS/M16"/>
</dbReference>
<comment type="cofactor">
    <cofactor evidence="2">
        <name>Fe cation</name>
        <dbReference type="ChEBI" id="CHEBI:24875"/>
    </cofactor>
</comment>
<evidence type="ECO:0000256" key="7">
    <source>
        <dbReference type="ARBA" id="ARBA00022654"/>
    </source>
</evidence>
<gene>
    <name evidence="15" type="ORF">Q3982_05255</name>
</gene>
<keyword evidence="10" id="KW-0408">Iron</keyword>
<dbReference type="EC" id="4.4.1.21" evidence="5"/>
<evidence type="ECO:0000313" key="16">
    <source>
        <dbReference type="Proteomes" id="UP001168575"/>
    </source>
</evidence>
<keyword evidence="7" id="KW-0673">Quorum sensing</keyword>
<dbReference type="PANTHER" id="PTHR35799">
    <property type="entry name" value="S-RIBOSYLHOMOCYSTEINE LYASE"/>
    <property type="match status" value="1"/>
</dbReference>
<evidence type="ECO:0000256" key="3">
    <source>
        <dbReference type="ARBA" id="ARBA00007311"/>
    </source>
</evidence>
<evidence type="ECO:0000256" key="12">
    <source>
        <dbReference type="ARBA" id="ARBA00024654"/>
    </source>
</evidence>
<keyword evidence="11 15" id="KW-0456">Lyase</keyword>
<keyword evidence="8" id="KW-0479">Metal-binding</keyword>
<comment type="caution">
    <text evidence="15">The sequence shown here is derived from an EMBL/GenBank/DDBJ whole genome shotgun (WGS) entry which is preliminary data.</text>
</comment>
<evidence type="ECO:0000256" key="14">
    <source>
        <dbReference type="ARBA" id="ARBA00031777"/>
    </source>
</evidence>
<evidence type="ECO:0000313" key="15">
    <source>
        <dbReference type="EMBL" id="MDO4842065.1"/>
    </source>
</evidence>
<sequence length="152" mass="17368">MEMQKIASFQVDHTKLRPGMYTSRIDGDCVTYDLRMKTPNAGDYFDTGTGHTFEHLFATYVRSSEFSENIIYAGPMGCRTGFYFIVRELSQADSIVLVQKMLDYIINFEGEIPGAKEAECGNFRDQNLEGAKKLASDYAEVIKDWTPEQLRY</sequence>
<dbReference type="NCBIfam" id="NF002604">
    <property type="entry name" value="PRK02260.1-4"/>
    <property type="match status" value="1"/>
</dbReference>
<dbReference type="GO" id="GO:0043768">
    <property type="term" value="F:S-ribosylhomocysteine lyase activity"/>
    <property type="evidence" value="ECO:0007669"/>
    <property type="project" value="UniProtKB-EC"/>
</dbReference>
<evidence type="ECO:0000256" key="2">
    <source>
        <dbReference type="ARBA" id="ARBA00001962"/>
    </source>
</evidence>
<accession>A0AA43RHY4</accession>
<dbReference type="PANTHER" id="PTHR35799:SF1">
    <property type="entry name" value="S-RIBOSYLHOMOCYSTEINE LYASE"/>
    <property type="match status" value="1"/>
</dbReference>
<evidence type="ECO:0000256" key="9">
    <source>
        <dbReference type="ARBA" id="ARBA00022929"/>
    </source>
</evidence>
<dbReference type="GO" id="GO:0009372">
    <property type="term" value="P:quorum sensing"/>
    <property type="evidence" value="ECO:0007669"/>
    <property type="project" value="UniProtKB-KW"/>
</dbReference>
<dbReference type="Proteomes" id="UP001168575">
    <property type="component" value="Unassembled WGS sequence"/>
</dbReference>
<dbReference type="EMBL" id="JAUMVS010000085">
    <property type="protein sequence ID" value="MDO4842065.1"/>
    <property type="molecule type" value="Genomic_DNA"/>
</dbReference>
<dbReference type="Gene3D" id="3.30.1360.80">
    <property type="entry name" value="S-ribosylhomocysteinase (LuxS)"/>
    <property type="match status" value="1"/>
</dbReference>
<dbReference type="AlphaFoldDB" id="A0AA43RHY4"/>
<evidence type="ECO:0000256" key="8">
    <source>
        <dbReference type="ARBA" id="ARBA00022723"/>
    </source>
</evidence>
<dbReference type="PRINTS" id="PR01487">
    <property type="entry name" value="LUXSPROTEIN"/>
</dbReference>
<dbReference type="Pfam" id="PF02664">
    <property type="entry name" value="LuxS"/>
    <property type="match status" value="1"/>
</dbReference>
<comment type="function">
    <text evidence="12">Involved in the synthesis of autoinducer 2 (AI-2) which is secreted by bacteria and is used to communicate both the cell density and the metabolic potential of the environment. The regulation of gene expression in response to changes in cell density is called quorum sensing. Catalyzes the transformation of S-ribosylhomocysteine (RHC) to homocysteine (HC) and 4,5-dihydroxy-2,3-pentadione (DPD).</text>
</comment>
<evidence type="ECO:0000256" key="5">
    <source>
        <dbReference type="ARBA" id="ARBA00012240"/>
    </source>
</evidence>
<dbReference type="InterPro" id="IPR037005">
    <property type="entry name" value="LuxS_sf"/>
</dbReference>
<comment type="similarity">
    <text evidence="3">Belongs to the LuxS family.</text>
</comment>
<dbReference type="GO" id="GO:0005506">
    <property type="term" value="F:iron ion binding"/>
    <property type="evidence" value="ECO:0007669"/>
    <property type="project" value="InterPro"/>
</dbReference>
<organism evidence="15 16">
    <name type="scientific">Phoenicibacter congonensis</name>
    <dbReference type="NCBI Taxonomy" id="1944646"/>
    <lineage>
        <taxon>Bacteria</taxon>
        <taxon>Bacillati</taxon>
        <taxon>Actinomycetota</taxon>
        <taxon>Coriobacteriia</taxon>
        <taxon>Eggerthellales</taxon>
        <taxon>Eggerthellaceae</taxon>
        <taxon>Phoenicibacter</taxon>
    </lineage>
</organism>
<comment type="subunit">
    <text evidence="4">Homodimer.</text>
</comment>
<protein>
    <recommendedName>
        <fullName evidence="6">S-ribosylhomocysteine lyase</fullName>
        <ecNumber evidence="5">4.4.1.21</ecNumber>
    </recommendedName>
    <alternativeName>
        <fullName evidence="13">AI-2 synthesis protein</fullName>
    </alternativeName>
    <alternativeName>
        <fullName evidence="14">Autoinducer-2 production protein LuxS</fullName>
    </alternativeName>
</protein>
<keyword evidence="9" id="KW-0071">Autoinducer synthesis</keyword>
<reference evidence="15" key="1">
    <citation type="submission" date="2023-07" db="EMBL/GenBank/DDBJ databases">
        <title>Between Cages and Wild: Unraveling the Impact of Captivity on Animal Microbiomes and Antimicrobial Resistance.</title>
        <authorList>
            <person name="Schmartz G.P."/>
            <person name="Rehner J."/>
            <person name="Schuff M.J."/>
            <person name="Becker S.L."/>
            <person name="Kravczyk M."/>
            <person name="Gurevich A."/>
            <person name="Francke R."/>
            <person name="Mueller R."/>
            <person name="Keller V."/>
            <person name="Keller A."/>
        </authorList>
    </citation>
    <scope>NUCLEOTIDE SEQUENCE</scope>
    <source>
        <strain evidence="15">S12M_St_49</strain>
    </source>
</reference>
<dbReference type="InterPro" id="IPR003815">
    <property type="entry name" value="S-ribosylhomocysteinase"/>
</dbReference>